<name>A0A8H3EBF8_9AGAM</name>
<evidence type="ECO:0000313" key="5">
    <source>
        <dbReference type="EMBL" id="CAE7228049.1"/>
    </source>
</evidence>
<reference evidence="5" key="1">
    <citation type="submission" date="2021-01" db="EMBL/GenBank/DDBJ databases">
        <authorList>
            <person name="Kaushik A."/>
        </authorList>
    </citation>
    <scope>NUCLEOTIDE SEQUENCE</scope>
    <source>
        <strain evidence="5">AG5</strain>
    </source>
</reference>
<evidence type="ECO:0000256" key="1">
    <source>
        <dbReference type="ARBA" id="ARBA00022737"/>
    </source>
</evidence>
<protein>
    <recommendedName>
        <fullName evidence="4">Nephrocystin 3-like N-terminal domain-containing protein</fullName>
    </recommendedName>
</protein>
<dbReference type="AlphaFoldDB" id="A0A8H3EBF8"/>
<accession>A0A8H3EBF8</accession>
<evidence type="ECO:0000256" key="2">
    <source>
        <dbReference type="SAM" id="Coils"/>
    </source>
</evidence>
<keyword evidence="2" id="KW-0175">Coiled coil</keyword>
<dbReference type="Pfam" id="PF24883">
    <property type="entry name" value="NPHP3_N"/>
    <property type="match status" value="1"/>
</dbReference>
<comment type="caution">
    <text evidence="5">The sequence shown here is derived from an EMBL/GenBank/DDBJ whole genome shotgun (WGS) entry which is preliminary data.</text>
</comment>
<evidence type="ECO:0000259" key="4">
    <source>
        <dbReference type="Pfam" id="PF24883"/>
    </source>
</evidence>
<dbReference type="Gene3D" id="3.40.50.300">
    <property type="entry name" value="P-loop containing nucleotide triphosphate hydrolases"/>
    <property type="match status" value="1"/>
</dbReference>
<gene>
    <name evidence="5" type="ORF">RDB_LOCUS179293</name>
</gene>
<feature type="domain" description="Nephrocystin 3-like N-terminal" evidence="4">
    <location>
        <begin position="373"/>
        <end position="531"/>
    </location>
</feature>
<feature type="region of interest" description="Disordered" evidence="3">
    <location>
        <begin position="1"/>
        <end position="70"/>
    </location>
</feature>
<feature type="region of interest" description="Disordered" evidence="3">
    <location>
        <begin position="99"/>
        <end position="119"/>
    </location>
</feature>
<dbReference type="PANTHER" id="PTHR10039">
    <property type="entry name" value="AMELOGENIN"/>
    <property type="match status" value="1"/>
</dbReference>
<organism evidence="5 6">
    <name type="scientific">Rhizoctonia solani</name>
    <dbReference type="NCBI Taxonomy" id="456999"/>
    <lineage>
        <taxon>Eukaryota</taxon>
        <taxon>Fungi</taxon>
        <taxon>Dikarya</taxon>
        <taxon>Basidiomycota</taxon>
        <taxon>Agaricomycotina</taxon>
        <taxon>Agaricomycetes</taxon>
        <taxon>Cantharellales</taxon>
        <taxon>Ceratobasidiaceae</taxon>
        <taxon>Rhizoctonia</taxon>
    </lineage>
</organism>
<evidence type="ECO:0000313" key="6">
    <source>
        <dbReference type="Proteomes" id="UP000663827"/>
    </source>
</evidence>
<dbReference type="SUPFAM" id="SSF52540">
    <property type="entry name" value="P-loop containing nucleoside triphosphate hydrolases"/>
    <property type="match status" value="1"/>
</dbReference>
<feature type="coiled-coil region" evidence="2">
    <location>
        <begin position="841"/>
        <end position="868"/>
    </location>
</feature>
<sequence length="876" mass="97830">MSSQHPSDGQGSRGTRRAIRSAASRLKSALGLPPSIPPSSGHQENWTGPTLGHRNQHIPSPTTPLLDSAPSAELNQPTIMLISPDPPTMVLSSNARVDNLTAGHEPDGAQTSEDGERCPLSSRFSSGNLERMTAPNIGTHTLPISRLMTPLVTPSLSTQLDQMAAAPIPGPYTQISVADAQINNPTGYKQSAISPWDQLTYSLRALENGIEWFPTLKSAVGEMVGCLDLVQKAASNRRDYKELVLELRSMADTLNEYVDELGSEPNGSIANIAQCIQHHVACIEKKKESGMARRLLDASNDEEDVVRRYRELERMFRQIQCDLSMRTRSNARKQVETTLLQNMSPVDDAKYNSGYSTTIRRRGCTAKTREAIHTALQDWTENPGSEKIYWMNGMAGTGKTTIAYSFCEWLKGANRLGASFFCSRISSPCRSLNQIIPTIAYQLARFSPAFRSKLCAVLNEDPDVGKLNVEQQFQSLIYHPILLAKDAMPDIVVIVIDALDECDDIYSVRLLLDVLLKFAEELSLKFFVASRPEHFIRDRMISRRGSSRLIVHLHDIEQSIVEEDIKKYLTEALGSMESPPSLEQIKLLAKRSRNLFIYAATIIRYIYPDVISVDSTARLERILEAIDTTNGTSDNRYQDLDLLYTTVLSAVFKSSLGDDEKDYIRRVLSTVVCAREPITQADIATLANLDERQVSSGLQSLRSVVYVPEESSLISTLHASFPEYMLDKSRSKEFCCYGSVSNEIMAHSCLTVMKSKLSFNICVLNNSYTTDDKVQDLEDRVTRFIPTTLSYACRYWGSHLALAPATSNMRAMLLDFLSHQLLFWMEVLSLNRCIGIGAPILQQAQTWLQQVENDQDEIQKQVSDARNFVTCPTPLR</sequence>
<dbReference type="Proteomes" id="UP000663827">
    <property type="component" value="Unassembled WGS sequence"/>
</dbReference>
<feature type="compositionally biased region" description="Polar residues" evidence="3">
    <location>
        <begin position="1"/>
        <end position="10"/>
    </location>
</feature>
<proteinExistence type="predicted"/>
<dbReference type="InterPro" id="IPR027417">
    <property type="entry name" value="P-loop_NTPase"/>
</dbReference>
<keyword evidence="1" id="KW-0677">Repeat</keyword>
<evidence type="ECO:0000256" key="3">
    <source>
        <dbReference type="SAM" id="MobiDB-lite"/>
    </source>
</evidence>
<dbReference type="InterPro" id="IPR056884">
    <property type="entry name" value="NPHP3-like_N"/>
</dbReference>
<dbReference type="EMBL" id="CAJNJQ010006419">
    <property type="protein sequence ID" value="CAE7228049.1"/>
    <property type="molecule type" value="Genomic_DNA"/>
</dbReference>